<protein>
    <submittedName>
        <fullName evidence="1">Uncharacterized protein</fullName>
    </submittedName>
</protein>
<organism evidence="1 2">
    <name type="scientific">Dactylosporangium darangshiense</name>
    <dbReference type="NCBI Taxonomy" id="579108"/>
    <lineage>
        <taxon>Bacteria</taxon>
        <taxon>Bacillati</taxon>
        <taxon>Actinomycetota</taxon>
        <taxon>Actinomycetes</taxon>
        <taxon>Micromonosporales</taxon>
        <taxon>Micromonosporaceae</taxon>
        <taxon>Dactylosporangium</taxon>
    </lineage>
</organism>
<gene>
    <name evidence="1" type="ORF">GCM10022255_085530</name>
</gene>
<proteinExistence type="predicted"/>
<name>A0ABP8DMH8_9ACTN</name>
<keyword evidence="2" id="KW-1185">Reference proteome</keyword>
<evidence type="ECO:0000313" key="1">
    <source>
        <dbReference type="EMBL" id="GAA4259733.1"/>
    </source>
</evidence>
<comment type="caution">
    <text evidence="1">The sequence shown here is derived from an EMBL/GenBank/DDBJ whole genome shotgun (WGS) entry which is preliminary data.</text>
</comment>
<sequence>MLEHGLDRAGFARLMHQRKYAGVAGNVLWPGGTPAHDELSVVNRNGETAMNCGAAA</sequence>
<evidence type="ECO:0000313" key="2">
    <source>
        <dbReference type="Proteomes" id="UP001500620"/>
    </source>
</evidence>
<accession>A0ABP8DMH8</accession>
<reference evidence="2" key="1">
    <citation type="journal article" date="2019" name="Int. J. Syst. Evol. Microbiol.">
        <title>The Global Catalogue of Microorganisms (GCM) 10K type strain sequencing project: providing services to taxonomists for standard genome sequencing and annotation.</title>
        <authorList>
            <consortium name="The Broad Institute Genomics Platform"/>
            <consortium name="The Broad Institute Genome Sequencing Center for Infectious Disease"/>
            <person name="Wu L."/>
            <person name="Ma J."/>
        </authorList>
    </citation>
    <scope>NUCLEOTIDE SEQUENCE [LARGE SCALE GENOMIC DNA]</scope>
    <source>
        <strain evidence="2">JCM 17441</strain>
    </source>
</reference>
<dbReference type="EMBL" id="BAABAT010000037">
    <property type="protein sequence ID" value="GAA4259733.1"/>
    <property type="molecule type" value="Genomic_DNA"/>
</dbReference>
<dbReference type="Proteomes" id="UP001500620">
    <property type="component" value="Unassembled WGS sequence"/>
</dbReference>